<feature type="region of interest" description="Disordered" evidence="1">
    <location>
        <begin position="675"/>
        <end position="773"/>
    </location>
</feature>
<gene>
    <name evidence="3" type="ORF">MKK02DRAFT_31771</name>
</gene>
<feature type="compositionally biased region" description="Polar residues" evidence="1">
    <location>
        <begin position="274"/>
        <end position="301"/>
    </location>
</feature>
<proteinExistence type="predicted"/>
<feature type="region of interest" description="Disordered" evidence="1">
    <location>
        <begin position="1018"/>
        <end position="1129"/>
    </location>
</feature>
<dbReference type="InterPro" id="IPR001849">
    <property type="entry name" value="PH_domain"/>
</dbReference>
<dbReference type="GeneID" id="77727578"/>
<feature type="compositionally biased region" description="Low complexity" evidence="1">
    <location>
        <begin position="1055"/>
        <end position="1096"/>
    </location>
</feature>
<feature type="compositionally biased region" description="Basic and acidic residues" evidence="1">
    <location>
        <begin position="218"/>
        <end position="231"/>
    </location>
</feature>
<keyword evidence="4" id="KW-1185">Reference proteome</keyword>
<feature type="compositionally biased region" description="Basic and acidic residues" evidence="1">
    <location>
        <begin position="184"/>
        <end position="194"/>
    </location>
</feature>
<feature type="region of interest" description="Disordered" evidence="1">
    <location>
        <begin position="848"/>
        <end position="896"/>
    </location>
</feature>
<feature type="region of interest" description="Disordered" evidence="1">
    <location>
        <begin position="1"/>
        <end position="307"/>
    </location>
</feature>
<comment type="caution">
    <text evidence="3">The sequence shown here is derived from an EMBL/GenBank/DDBJ whole genome shotgun (WGS) entry which is preliminary data.</text>
</comment>
<dbReference type="SMART" id="SM00233">
    <property type="entry name" value="PH"/>
    <property type="match status" value="1"/>
</dbReference>
<feature type="compositionally biased region" description="Low complexity" evidence="1">
    <location>
        <begin position="600"/>
        <end position="623"/>
    </location>
</feature>
<feature type="compositionally biased region" description="Low complexity" evidence="1">
    <location>
        <begin position="207"/>
        <end position="217"/>
    </location>
</feature>
<dbReference type="PANTHER" id="PTHR37283:SF1">
    <property type="entry name" value="PH DOMAIN-CONTAINING PROTEIN YHR131C"/>
    <property type="match status" value="1"/>
</dbReference>
<feature type="compositionally biased region" description="Low complexity" evidence="1">
    <location>
        <begin position="1114"/>
        <end position="1129"/>
    </location>
</feature>
<feature type="region of interest" description="Disordered" evidence="1">
    <location>
        <begin position="983"/>
        <end position="1006"/>
    </location>
</feature>
<feature type="compositionally biased region" description="Polar residues" evidence="1">
    <location>
        <begin position="518"/>
        <end position="528"/>
    </location>
</feature>
<dbReference type="PROSITE" id="PS50003">
    <property type="entry name" value="PH_DOMAIN"/>
    <property type="match status" value="1"/>
</dbReference>
<protein>
    <recommendedName>
        <fullName evidence="2">PH domain-containing protein</fullName>
    </recommendedName>
</protein>
<feature type="compositionally biased region" description="Basic and acidic residues" evidence="1">
    <location>
        <begin position="55"/>
        <end position="65"/>
    </location>
</feature>
<dbReference type="PANTHER" id="PTHR37283">
    <property type="entry name" value="PH DOMAIN-CONTAINING PROTEIN YHR131C"/>
    <property type="match status" value="1"/>
</dbReference>
<dbReference type="SUPFAM" id="SSF50729">
    <property type="entry name" value="PH domain-like"/>
    <property type="match status" value="1"/>
</dbReference>
<feature type="compositionally biased region" description="Pro residues" evidence="1">
    <location>
        <begin position="878"/>
        <end position="887"/>
    </location>
</feature>
<dbReference type="AlphaFoldDB" id="A0AA38HE43"/>
<dbReference type="InterPro" id="IPR011993">
    <property type="entry name" value="PH-like_dom_sf"/>
</dbReference>
<evidence type="ECO:0000256" key="1">
    <source>
        <dbReference type="SAM" id="MobiDB-lite"/>
    </source>
</evidence>
<dbReference type="RefSeq" id="XP_052948094.1">
    <property type="nucleotide sequence ID" value="XM_053088373.1"/>
</dbReference>
<feature type="compositionally biased region" description="Low complexity" evidence="1">
    <location>
        <begin position="1219"/>
        <end position="1246"/>
    </location>
</feature>
<feature type="region of interest" description="Disordered" evidence="1">
    <location>
        <begin position="564"/>
        <end position="662"/>
    </location>
</feature>
<feature type="region of interest" description="Disordered" evidence="1">
    <location>
        <begin position="395"/>
        <end position="547"/>
    </location>
</feature>
<sequence>MPSLFHKRRGSDIPAELTDKSTHTPVTSHVDQPMAHSSPPTAGGGKLRSFFKGGMSDEAKSDMRRKLSSPSELFKPRSDQPRSDITSGWEEVNATPQRNGAAAGRRGSLGSPALFPENFSLSQSASPEASPVAASKRGSRQWAPSYPLVLPDEDSYADIAPDGQINGTSPPAPSPLAGGGMSENENRRSLDMRGKLASWEPLKPDAPKTAAAPVTPTRRTEELPKIEEAPRAKPSLQLQTQKGDIGTGPLIEREPLLASESSSRRESEEPLVSTPTATTPSGLTPSTSVSRLASPTGSTPIMSPIPGMIVGPNGKMRPAMPSRRTTLIQSPPMPQPIKNLPTMQGWAGFNQAAGGASTPGWGGMGKEGGGAVMSPRTPGVPRTPGWGGLGTPGMATPRTPGGGGFPFSMPGSGSKEKGKSASSEEELRKMRRAMPVMLRQASTKPMPVDDGGEAGDDDDDDDGSDTEVEGGEEDDDSEPETETEPSPMKSKGKGKAMSPLDRLKGKGKGKASTAGKVTPSSSLKISTVTEEEEGPATQAESLLERRAQLSPPLLKSVSPVQAAVPLPQVPDKSPARATAQTNGEPQWSIGNSSGTGGGWTSFASTTPSLTPFKPAAKTPKAPASGLQRALSSDEGYFGNAAATPPSQSVELPEESSAPIAAAPLAAPLDLGLAAPLAPATSSPRAEPPLASPSSDISSNTGEGNDGSDEGSSTHSPYTANTSLPQSPSVGDTRPTSSTRPSFYSRASQSLVDLRRPEPERETESPEPPLALANDLAMEPTLVSSSELMPRLTPITSGEAVRSADMPQRIEMPAHQSFLWEAGAQTPGWLRAPPTPSTPGGASKVFWARGKEGSETKLKSETKVKRRRSMGDVGDSEPEPPGYEPPHPGVVIPKPREDEGREVLPGYWCAVHIEGMLSRKMEFTAPGVQARDRSWKKYYCILRGTALTLYKFDPHRFVPREGAPPGISPIAEDDDEEYLHVHIPADQQRRASASSGTSGAYGAGGRRGSVSEAVMAGVAAGGGRRGSTNSPLNPVADRTRAGSVSGLPAGFDPGRRGSLTGLGSSTSVSDSSRRTSVSGGSASTSNASLATPASAASSEKDPALFAKSNRRPSVGATTIAAPSSSGGTTSALAHFQTNHLVRQYTLQSAESGLAADYVKRKNVVRIRSEGEQFLLQTEGAREVVDWIEAFQAATNVALDLDDRPMPKIITLPRRRRRRPAAGAAATAAAGAVPSTVADTPEANVRAVQEAERAARAMDRDLVADQANQ</sequence>
<accession>A0AA38HE43</accession>
<feature type="compositionally biased region" description="Basic and acidic residues" evidence="1">
    <location>
        <begin position="848"/>
        <end position="862"/>
    </location>
</feature>
<evidence type="ECO:0000259" key="2">
    <source>
        <dbReference type="PROSITE" id="PS50003"/>
    </source>
</evidence>
<feature type="compositionally biased region" description="Basic and acidic residues" evidence="1">
    <location>
        <begin position="752"/>
        <end position="763"/>
    </location>
</feature>
<dbReference type="EMBL" id="JAKWFO010000003">
    <property type="protein sequence ID" value="KAI9638317.1"/>
    <property type="molecule type" value="Genomic_DNA"/>
</dbReference>
<dbReference type="Proteomes" id="UP001164286">
    <property type="component" value="Unassembled WGS sequence"/>
</dbReference>
<name>A0AA38HE43_9TREE</name>
<feature type="domain" description="PH" evidence="2">
    <location>
        <begin position="909"/>
        <end position="1194"/>
    </location>
</feature>
<reference evidence="3" key="1">
    <citation type="journal article" date="2022" name="G3 (Bethesda)">
        <title>High quality genome of the basidiomycete yeast Dioszegia hungarica PDD-24b-2 isolated from cloud water.</title>
        <authorList>
            <person name="Jarrige D."/>
            <person name="Haridas S."/>
            <person name="Bleykasten-Grosshans C."/>
            <person name="Joly M."/>
            <person name="Nadalig T."/>
            <person name="Sancelme M."/>
            <person name="Vuilleumier S."/>
            <person name="Grigoriev I.V."/>
            <person name="Amato P."/>
            <person name="Bringel F."/>
        </authorList>
    </citation>
    <scope>NUCLEOTIDE SEQUENCE</scope>
    <source>
        <strain evidence="3">PDD-24b-2</strain>
    </source>
</reference>
<organism evidence="3 4">
    <name type="scientific">Dioszegia hungarica</name>
    <dbReference type="NCBI Taxonomy" id="4972"/>
    <lineage>
        <taxon>Eukaryota</taxon>
        <taxon>Fungi</taxon>
        <taxon>Dikarya</taxon>
        <taxon>Basidiomycota</taxon>
        <taxon>Agaricomycotina</taxon>
        <taxon>Tremellomycetes</taxon>
        <taxon>Tremellales</taxon>
        <taxon>Bulleribasidiaceae</taxon>
        <taxon>Dioszegia</taxon>
    </lineage>
</organism>
<evidence type="ECO:0000313" key="3">
    <source>
        <dbReference type="EMBL" id="KAI9638317.1"/>
    </source>
</evidence>
<dbReference type="Gene3D" id="2.30.29.30">
    <property type="entry name" value="Pleckstrin-homology domain (PH domain)/Phosphotyrosine-binding domain (PTB)"/>
    <property type="match status" value="2"/>
</dbReference>
<feature type="region of interest" description="Disordered" evidence="1">
    <location>
        <begin position="1213"/>
        <end position="1249"/>
    </location>
</feature>
<feature type="compositionally biased region" description="Acidic residues" evidence="1">
    <location>
        <begin position="450"/>
        <end position="483"/>
    </location>
</feature>
<evidence type="ECO:0000313" key="4">
    <source>
        <dbReference type="Proteomes" id="UP001164286"/>
    </source>
</evidence>
<feature type="compositionally biased region" description="Low complexity" evidence="1">
    <location>
        <begin position="122"/>
        <end position="135"/>
    </location>
</feature>
<feature type="compositionally biased region" description="Polar residues" evidence="1">
    <location>
        <begin position="714"/>
        <end position="750"/>
    </location>
</feature>